<proteinExistence type="predicted"/>
<sequence>MNVSRLNCLILFNDERDDDSKQLSVERALIRQRTVYRLSDEGFRNFWISKRTHFERVANNFTRIRKTLKRTRNLKFLTSKDIPSVITYQLIPVLSTKQIRNLCSYRK</sequence>
<dbReference type="EMBL" id="CABPRJ010000011">
    <property type="protein sequence ID" value="VVC25283.1"/>
    <property type="molecule type" value="Genomic_DNA"/>
</dbReference>
<keyword evidence="2" id="KW-1185">Reference proteome</keyword>
<name>A0A5E4M140_9HEMI</name>
<reference evidence="1 2" key="1">
    <citation type="submission" date="2019-08" db="EMBL/GenBank/DDBJ databases">
        <authorList>
            <person name="Alioto T."/>
            <person name="Alioto T."/>
            <person name="Gomez Garrido J."/>
        </authorList>
    </citation>
    <scope>NUCLEOTIDE SEQUENCE [LARGE SCALE GENOMIC DNA]</scope>
</reference>
<gene>
    <name evidence="1" type="ORF">CINCED_3A000581</name>
</gene>
<evidence type="ECO:0000313" key="1">
    <source>
        <dbReference type="EMBL" id="VVC25283.1"/>
    </source>
</evidence>
<evidence type="ECO:0000313" key="2">
    <source>
        <dbReference type="Proteomes" id="UP000325440"/>
    </source>
</evidence>
<accession>A0A5E4M140</accession>
<dbReference type="AlphaFoldDB" id="A0A5E4M140"/>
<protein>
    <submittedName>
        <fullName evidence="1">Uncharacterized protein</fullName>
    </submittedName>
</protein>
<organism evidence="1 2">
    <name type="scientific">Cinara cedri</name>
    <dbReference type="NCBI Taxonomy" id="506608"/>
    <lineage>
        <taxon>Eukaryota</taxon>
        <taxon>Metazoa</taxon>
        <taxon>Ecdysozoa</taxon>
        <taxon>Arthropoda</taxon>
        <taxon>Hexapoda</taxon>
        <taxon>Insecta</taxon>
        <taxon>Pterygota</taxon>
        <taxon>Neoptera</taxon>
        <taxon>Paraneoptera</taxon>
        <taxon>Hemiptera</taxon>
        <taxon>Sternorrhyncha</taxon>
        <taxon>Aphidomorpha</taxon>
        <taxon>Aphidoidea</taxon>
        <taxon>Aphididae</taxon>
        <taxon>Lachninae</taxon>
        <taxon>Cinara</taxon>
    </lineage>
</organism>
<dbReference type="Proteomes" id="UP000325440">
    <property type="component" value="Unassembled WGS sequence"/>
</dbReference>